<sequence length="746" mass="83216">MLGDLIFFLRSFHGFLASSGTTGAILAWLISFKPALFGFLFLLLLLSNWLLKHELNQAPCQPQTVCQRVQTELAEKAKAPEVNPNYATERELEKMNVCFALQDKVLERLLFSEMKLKALENQMFIIWNKLNHRRWHSRHRNFSRRFSWTAGLNPQGSGIFHALERMKTRACHQPRLLKGKKKWLSRALIGFLFLFSVAMTGCFLWQYHLPKLQTGSLKPEVTPAPVKMCPHHPELVPLAHPLPVLKEALEKVDGILRKAMLAPGLAAMSALVVHNDTVLWTGNFGKKNGSDPNSGTPNEYTIYRIASISKIFPVLMLYRLWEEGTVASLDDPLERYASTFSINNPLGKTQDPEPQDPAGEFEEMGSLPKPSSVTLRRMASQLSGLPRRLRGTSLLWRGSTQEALSLLRDDVLVADPGSRCHYSTLAFSLLAHVLAAHTAQGNYERWVSEQVLEPLGMSDTSFTLTGAVRARLAAGFYGSGRSAPLYDLGWYRPSGQMYSTAADLARLAVALLGAGPRRLLRPDSLATLLSPLRTCAHGYFAQETGTPWEFHEQHGYRVARKDGDLDGYAASLALVPPLRLGFVLLLAGPRPPTRDLVADALDLLLPALEHALRDAERAPAPPPSARPFAGFFTFANRTFYEVRAAGPRGELRLRQFGPRVEALVPAAFRSIALRHVRGRIFQLHVAREFPCTLPLADAWLSLEAQHGQLVRFYPLDRHGLAPGFDVPGLNTYGVLRLQRRPVFSSQ</sequence>
<feature type="transmembrane region" description="Helical" evidence="3">
    <location>
        <begin position="183"/>
        <end position="207"/>
    </location>
</feature>
<dbReference type="InterPro" id="IPR001466">
    <property type="entry name" value="Beta-lactam-related"/>
</dbReference>
<gene>
    <name evidence="5" type="ORF">LTLLF_187770</name>
</gene>
<protein>
    <submittedName>
        <fullName evidence="5">Beta-lactamase-like protein 2</fullName>
    </submittedName>
</protein>
<dbReference type="InterPro" id="IPR051478">
    <property type="entry name" value="Beta-lactamase-like_AB/R"/>
</dbReference>
<comment type="similarity">
    <text evidence="1">Belongs to the beta-lactamase family.</text>
</comment>
<comment type="caution">
    <text evidence="5">The sequence shown here is derived from an EMBL/GenBank/DDBJ whole genome shotgun (WGS) entry which is preliminary data.</text>
</comment>
<dbReference type="PANTHER" id="PTHR22935:SF95">
    <property type="entry name" value="BETA-LACTAMASE-LIKE 1-RELATED"/>
    <property type="match status" value="1"/>
</dbReference>
<keyword evidence="3" id="KW-1133">Transmembrane helix</keyword>
<name>A0A8J6G2I0_MICOH</name>
<evidence type="ECO:0000256" key="1">
    <source>
        <dbReference type="ARBA" id="ARBA00038473"/>
    </source>
</evidence>
<evidence type="ECO:0000256" key="2">
    <source>
        <dbReference type="SAM" id="MobiDB-lite"/>
    </source>
</evidence>
<evidence type="ECO:0000313" key="6">
    <source>
        <dbReference type="Proteomes" id="UP000710432"/>
    </source>
</evidence>
<evidence type="ECO:0000313" key="5">
    <source>
        <dbReference type="EMBL" id="KAH0503074.1"/>
    </source>
</evidence>
<dbReference type="InterPro" id="IPR038788">
    <property type="entry name" value="TEX46-like"/>
</dbReference>
<feature type="region of interest" description="Disordered" evidence="2">
    <location>
        <begin position="342"/>
        <end position="367"/>
    </location>
</feature>
<keyword evidence="3" id="KW-0812">Transmembrane</keyword>
<dbReference type="AlphaFoldDB" id="A0A8J6G2I0"/>
<reference evidence="5" key="1">
    <citation type="submission" date="2020-03" db="EMBL/GenBank/DDBJ databases">
        <title>Studies in the Genomics of Life Span.</title>
        <authorList>
            <person name="Glass D."/>
        </authorList>
    </citation>
    <scope>NUCLEOTIDE SEQUENCE</scope>
    <source>
        <strain evidence="5">LTLLF</strain>
        <tissue evidence="5">Muscle</tissue>
    </source>
</reference>
<dbReference type="InterPro" id="IPR012338">
    <property type="entry name" value="Beta-lactam/transpept-like"/>
</dbReference>
<dbReference type="SUPFAM" id="SSF56601">
    <property type="entry name" value="beta-lactamase/transpeptidase-like"/>
    <property type="match status" value="1"/>
</dbReference>
<accession>A0A8J6G2I0</accession>
<dbReference type="PANTHER" id="PTHR22935">
    <property type="entry name" value="PENICILLIN-BINDING PROTEIN"/>
    <property type="match status" value="1"/>
</dbReference>
<dbReference type="EMBL" id="JAATJU010025600">
    <property type="protein sequence ID" value="KAH0503074.1"/>
    <property type="molecule type" value="Genomic_DNA"/>
</dbReference>
<proteinExistence type="inferred from homology"/>
<keyword evidence="3" id="KW-0472">Membrane</keyword>
<dbReference type="Pfam" id="PF00144">
    <property type="entry name" value="Beta-lactamase"/>
    <property type="match status" value="1"/>
</dbReference>
<feature type="transmembrane region" description="Helical" evidence="3">
    <location>
        <begin position="35"/>
        <end position="51"/>
    </location>
</feature>
<feature type="domain" description="Beta-lactamase-related" evidence="4">
    <location>
        <begin position="255"/>
        <end position="603"/>
    </location>
</feature>
<dbReference type="Pfam" id="PF17671">
    <property type="entry name" value="DUF5531"/>
    <property type="match status" value="1"/>
</dbReference>
<evidence type="ECO:0000256" key="3">
    <source>
        <dbReference type="SAM" id="Phobius"/>
    </source>
</evidence>
<organism evidence="5 6">
    <name type="scientific">Microtus ochrogaster</name>
    <name type="common">Prairie vole</name>
    <dbReference type="NCBI Taxonomy" id="79684"/>
    <lineage>
        <taxon>Eukaryota</taxon>
        <taxon>Metazoa</taxon>
        <taxon>Chordata</taxon>
        <taxon>Craniata</taxon>
        <taxon>Vertebrata</taxon>
        <taxon>Euteleostomi</taxon>
        <taxon>Mammalia</taxon>
        <taxon>Eutheria</taxon>
        <taxon>Euarchontoglires</taxon>
        <taxon>Glires</taxon>
        <taxon>Rodentia</taxon>
        <taxon>Myomorpha</taxon>
        <taxon>Muroidea</taxon>
        <taxon>Cricetidae</taxon>
        <taxon>Arvicolinae</taxon>
        <taxon>Microtus</taxon>
    </lineage>
</organism>
<dbReference type="Proteomes" id="UP000710432">
    <property type="component" value="Unassembled WGS sequence"/>
</dbReference>
<dbReference type="Gene3D" id="3.40.710.10">
    <property type="entry name" value="DD-peptidase/beta-lactamase superfamily"/>
    <property type="match status" value="1"/>
</dbReference>
<evidence type="ECO:0000259" key="4">
    <source>
        <dbReference type="Pfam" id="PF00144"/>
    </source>
</evidence>